<dbReference type="PANTHER" id="PTHR11505">
    <property type="entry name" value="L1 TRANSPOSABLE ELEMENT-RELATED"/>
    <property type="match status" value="1"/>
</dbReference>
<evidence type="ECO:0000256" key="1">
    <source>
        <dbReference type="ARBA" id="ARBA00061640"/>
    </source>
</evidence>
<keyword evidence="3" id="KW-1185">Reference proteome</keyword>
<dbReference type="Gene3D" id="1.20.5.1070">
    <property type="entry name" value="Head and neck region of the ectodomain of NDV fusion glycoprotein"/>
    <property type="match status" value="1"/>
</dbReference>
<accession>H3B0F6</accession>
<evidence type="ECO:0008006" key="4">
    <source>
        <dbReference type="Google" id="ProtNLM"/>
    </source>
</evidence>
<dbReference type="FunFam" id="3.30.70.1820:FF:000002">
    <property type="entry name" value="LINE-1 retrotransposable element ORF1 protein"/>
    <property type="match status" value="1"/>
</dbReference>
<dbReference type="Ensembl" id="ENSLACT00000015483.1">
    <property type="protein sequence ID" value="ENSLACP00000015377.1"/>
    <property type="gene ID" value="ENSLACG00000013538.1"/>
</dbReference>
<proteinExistence type="inferred from homology"/>
<organism evidence="2 3">
    <name type="scientific">Latimeria chalumnae</name>
    <name type="common">Coelacanth</name>
    <dbReference type="NCBI Taxonomy" id="7897"/>
    <lineage>
        <taxon>Eukaryota</taxon>
        <taxon>Metazoa</taxon>
        <taxon>Chordata</taxon>
        <taxon>Craniata</taxon>
        <taxon>Vertebrata</taxon>
        <taxon>Euteleostomi</taxon>
        <taxon>Coelacanthiformes</taxon>
        <taxon>Coelacanthidae</taxon>
        <taxon>Latimeria</taxon>
    </lineage>
</organism>
<dbReference type="Gene3D" id="3.30.70.1820">
    <property type="entry name" value="L1 transposable element, RRM domain"/>
    <property type="match status" value="1"/>
</dbReference>
<dbReference type="OMA" id="FARWMEM"/>
<reference evidence="2" key="3">
    <citation type="submission" date="2025-09" db="UniProtKB">
        <authorList>
            <consortium name="Ensembl"/>
        </authorList>
    </citation>
    <scope>IDENTIFICATION</scope>
</reference>
<name>H3B0F6_LATCH</name>
<dbReference type="InParanoid" id="H3B0F6"/>
<reference evidence="3" key="1">
    <citation type="submission" date="2011-08" db="EMBL/GenBank/DDBJ databases">
        <title>The draft genome of Latimeria chalumnae.</title>
        <authorList>
            <person name="Di Palma F."/>
            <person name="Alfoldi J."/>
            <person name="Johnson J."/>
            <person name="Berlin A."/>
            <person name="Gnerre S."/>
            <person name="Jaffe D."/>
            <person name="MacCallum I."/>
            <person name="Young S."/>
            <person name="Walker B.J."/>
            <person name="Lander E."/>
            <person name="Lindblad-Toh K."/>
        </authorList>
    </citation>
    <scope>NUCLEOTIDE SEQUENCE [LARGE SCALE GENOMIC DNA]</scope>
    <source>
        <strain evidence="3">Wild caught</strain>
    </source>
</reference>
<dbReference type="GeneTree" id="ENSGT00840000130537"/>
<comment type="similarity">
    <text evidence="1">Belongs to the transposase 22 family.</text>
</comment>
<dbReference type="HOGENOM" id="CLU_062834_2_0_1"/>
<protein>
    <recommendedName>
        <fullName evidence="4">L1 transposable element RRM domain-containing protein</fullName>
    </recommendedName>
</protein>
<evidence type="ECO:0000313" key="3">
    <source>
        <dbReference type="Proteomes" id="UP000008672"/>
    </source>
</evidence>
<dbReference type="Proteomes" id="UP000008672">
    <property type="component" value="Unassembled WGS sequence"/>
</dbReference>
<dbReference type="EMBL" id="AFYH01058423">
    <property type="status" value="NOT_ANNOTATED_CDS"/>
    <property type="molecule type" value="Genomic_DNA"/>
</dbReference>
<evidence type="ECO:0000313" key="2">
    <source>
        <dbReference type="Ensembl" id="ENSLACP00000015377.1"/>
    </source>
</evidence>
<dbReference type="InterPro" id="IPR004244">
    <property type="entry name" value="Transposase_22"/>
</dbReference>
<dbReference type="AlphaFoldDB" id="H3B0F6"/>
<sequence length="213" mass="24671">PKEIGELKSNLQGPLASIAKDVSAIQQDIVVMKQDIKEIRSRLGEAEHRISGLEGVMAEVKPQIQNLMRKKLIDLEGRSRRSNIRIFGIEEGTEQGQKDLVPLIQDMIKEIMPAGASQRMELERAHRVLIPKPAAGQHPRVVTVKFLRFREKDEVLNFARNSKKVQWHDMDIEIYLDLPREVVEERRSFADVRQLCREKNYRIGFRYPAILRI</sequence>
<reference evidence="2" key="2">
    <citation type="submission" date="2025-08" db="UniProtKB">
        <authorList>
            <consortium name="Ensembl"/>
        </authorList>
    </citation>
    <scope>IDENTIFICATION</scope>
</reference>